<dbReference type="InterPro" id="IPR036014">
    <property type="entry name" value="TCB1D9/TCB1D9B_PH-GRAM1"/>
</dbReference>
<dbReference type="InterPro" id="IPR036017">
    <property type="entry name" value="TCB1D9/TCB1D9B_PH-GRAM2"/>
</dbReference>
<dbReference type="Gene3D" id="2.30.29.30">
    <property type="entry name" value="Pleckstrin-homology domain (PH domain)/Phosphotyrosine-binding domain (PTB)"/>
    <property type="match status" value="2"/>
</dbReference>
<keyword evidence="1" id="KW-0343">GTPase activation</keyword>
<dbReference type="SMART" id="SM00164">
    <property type="entry name" value="TBC"/>
    <property type="match status" value="1"/>
</dbReference>
<evidence type="ECO:0000313" key="11">
    <source>
        <dbReference type="Proteomes" id="UP000261520"/>
    </source>
</evidence>
<feature type="compositionally biased region" description="Basic and acidic residues" evidence="7">
    <location>
        <begin position="1018"/>
        <end position="1027"/>
    </location>
</feature>
<proteinExistence type="predicted"/>
<dbReference type="CDD" id="cd13354">
    <property type="entry name" value="PH-GRAM2_TCB1D9_TCB1D9B"/>
    <property type="match status" value="1"/>
</dbReference>
<comment type="function">
    <text evidence="5">May act as a GTPase-activating protein for Rab family protein(s).</text>
</comment>
<dbReference type="PROSITE" id="PS00018">
    <property type="entry name" value="EF_HAND_1"/>
    <property type="match status" value="1"/>
</dbReference>
<dbReference type="PROSITE" id="PS50222">
    <property type="entry name" value="EF_HAND_2"/>
    <property type="match status" value="1"/>
</dbReference>
<feature type="region of interest" description="Disordered" evidence="7">
    <location>
        <begin position="1056"/>
        <end position="1104"/>
    </location>
</feature>
<keyword evidence="4" id="KW-0106">Calcium</keyword>
<dbReference type="SUPFAM" id="SSF47923">
    <property type="entry name" value="Ypt/Rab-GAP domain of gyp1p"/>
    <property type="match status" value="2"/>
</dbReference>
<dbReference type="FunFam" id="1.10.238.10:FF:000119">
    <property type="entry name" value="TBC1 domain family member 9"/>
    <property type="match status" value="1"/>
</dbReference>
<dbReference type="InterPro" id="IPR000195">
    <property type="entry name" value="Rab-GAP-TBC_dom"/>
</dbReference>
<dbReference type="InterPro" id="IPR035969">
    <property type="entry name" value="Rab-GAP_TBC_sf"/>
</dbReference>
<keyword evidence="2" id="KW-0479">Metal-binding</keyword>
<evidence type="ECO:0000256" key="7">
    <source>
        <dbReference type="SAM" id="MobiDB-lite"/>
    </source>
</evidence>
<dbReference type="SUPFAM" id="SSF47473">
    <property type="entry name" value="EF-hand"/>
    <property type="match status" value="1"/>
</dbReference>
<dbReference type="GO" id="GO:0005096">
    <property type="term" value="F:GTPase activator activity"/>
    <property type="evidence" value="ECO:0007669"/>
    <property type="project" value="UniProtKB-KW"/>
</dbReference>
<dbReference type="Gene3D" id="1.10.238.10">
    <property type="entry name" value="EF-hand"/>
    <property type="match status" value="1"/>
</dbReference>
<evidence type="ECO:0000259" key="8">
    <source>
        <dbReference type="PROSITE" id="PS50086"/>
    </source>
</evidence>
<dbReference type="GO" id="GO:0005509">
    <property type="term" value="F:calcium ion binding"/>
    <property type="evidence" value="ECO:0007669"/>
    <property type="project" value="InterPro"/>
</dbReference>
<dbReference type="FunFam" id="2.30.29.30:FF:000041">
    <property type="entry name" value="TBC1 domain family member 9 isoform X1"/>
    <property type="match status" value="1"/>
</dbReference>
<dbReference type="FunFam" id="1.10.10.750:FF:000008">
    <property type="entry name" value="TBC1 domain family member 9"/>
    <property type="match status" value="1"/>
</dbReference>
<dbReference type="Proteomes" id="UP000261520">
    <property type="component" value="Unplaced"/>
</dbReference>
<dbReference type="GO" id="GO:0003008">
    <property type="term" value="P:system process"/>
    <property type="evidence" value="ECO:0007669"/>
    <property type="project" value="UniProtKB-ARBA"/>
</dbReference>
<evidence type="ECO:0000256" key="4">
    <source>
        <dbReference type="ARBA" id="ARBA00022837"/>
    </source>
</evidence>
<feature type="domain" description="Rab-GAP TBC" evidence="8">
    <location>
        <begin position="481"/>
        <end position="668"/>
    </location>
</feature>
<dbReference type="InterPro" id="IPR018247">
    <property type="entry name" value="EF_Hand_1_Ca_BS"/>
</dbReference>
<evidence type="ECO:0000256" key="2">
    <source>
        <dbReference type="ARBA" id="ARBA00022723"/>
    </source>
</evidence>
<dbReference type="Ensembl" id="ENSPMGT00000003864.1">
    <property type="protein sequence ID" value="ENSPMGP00000003637.1"/>
    <property type="gene ID" value="ENSPMGG00000003129.1"/>
</dbReference>
<dbReference type="PROSITE" id="PS50086">
    <property type="entry name" value="TBC_RABGAP"/>
    <property type="match status" value="1"/>
</dbReference>
<dbReference type="FunFam" id="1.10.472.80:FF:000016">
    <property type="entry name" value="TBC1 domain family, member 9"/>
    <property type="match status" value="1"/>
</dbReference>
<keyword evidence="3" id="KW-0677">Repeat</keyword>
<dbReference type="FunFam" id="1.10.8.270:FF:000002">
    <property type="entry name" value="TBC1 domain family member 9B"/>
    <property type="match status" value="1"/>
</dbReference>
<evidence type="ECO:0000256" key="3">
    <source>
        <dbReference type="ARBA" id="ARBA00022737"/>
    </source>
</evidence>
<dbReference type="InterPro" id="IPR011992">
    <property type="entry name" value="EF-hand-dom_pair"/>
</dbReference>
<dbReference type="SMART" id="SM00568">
    <property type="entry name" value="GRAM"/>
    <property type="match status" value="2"/>
</dbReference>
<keyword evidence="11" id="KW-1185">Reference proteome</keyword>
<dbReference type="InterPro" id="IPR011993">
    <property type="entry name" value="PH-like_dom_sf"/>
</dbReference>
<feature type="domain" description="EF-hand" evidence="9">
    <location>
        <begin position="852"/>
        <end position="887"/>
    </location>
</feature>
<accession>A0A3B3ZGG7</accession>
<protein>
    <recommendedName>
        <fullName evidence="6">TBC1 domain family member 9</fullName>
    </recommendedName>
</protein>
<dbReference type="InterPro" id="IPR004182">
    <property type="entry name" value="GRAM"/>
</dbReference>
<dbReference type="AlphaFoldDB" id="A0A3B3ZGG7"/>
<dbReference type="CDD" id="cd13351">
    <property type="entry name" value="PH-GRAM1_TCB1D9_TCB1D9B"/>
    <property type="match status" value="1"/>
</dbReference>
<evidence type="ECO:0000256" key="6">
    <source>
        <dbReference type="ARBA" id="ARBA00072016"/>
    </source>
</evidence>
<organism evidence="10 11">
    <name type="scientific">Periophthalmus magnuspinnatus</name>
    <dbReference type="NCBI Taxonomy" id="409849"/>
    <lineage>
        <taxon>Eukaryota</taxon>
        <taxon>Metazoa</taxon>
        <taxon>Chordata</taxon>
        <taxon>Craniata</taxon>
        <taxon>Vertebrata</taxon>
        <taxon>Euteleostomi</taxon>
        <taxon>Actinopterygii</taxon>
        <taxon>Neopterygii</taxon>
        <taxon>Teleostei</taxon>
        <taxon>Neoteleostei</taxon>
        <taxon>Acanthomorphata</taxon>
        <taxon>Gobiaria</taxon>
        <taxon>Gobiiformes</taxon>
        <taxon>Gobioidei</taxon>
        <taxon>Gobiidae</taxon>
        <taxon>Oxudercinae</taxon>
        <taxon>Periophthalmus</taxon>
    </lineage>
</organism>
<evidence type="ECO:0000256" key="5">
    <source>
        <dbReference type="ARBA" id="ARBA00043879"/>
    </source>
</evidence>
<reference evidence="10" key="1">
    <citation type="submission" date="2025-08" db="UniProtKB">
        <authorList>
            <consortium name="Ensembl"/>
        </authorList>
    </citation>
    <scope>IDENTIFICATION</scope>
</reference>
<evidence type="ECO:0000256" key="1">
    <source>
        <dbReference type="ARBA" id="ARBA00022468"/>
    </source>
</evidence>
<dbReference type="Gene3D" id="1.10.472.80">
    <property type="entry name" value="Ypt/Rab-GAP domain of gyp1p, domain 3"/>
    <property type="match status" value="1"/>
</dbReference>
<dbReference type="Gene3D" id="1.10.10.750">
    <property type="entry name" value="Ypt/Rab-GAP domain of gyp1p, domain 1"/>
    <property type="match status" value="1"/>
</dbReference>
<dbReference type="Pfam" id="PF00566">
    <property type="entry name" value="RabGAP-TBC"/>
    <property type="match status" value="1"/>
</dbReference>
<dbReference type="InterPro" id="IPR002048">
    <property type="entry name" value="EF_hand_dom"/>
</dbReference>
<sequence length="1214" mass="138238">MWVSPEDVLLAGALWITERANPYFILQKRKGHGDGGGGLAGLLVGTLDVVLDSSARMAPYRILYQTPDSLGYWIIAHGTSRKEITEHWEWLEHNLLQTLSIFENENDITTFVKGKVQGIIAEYNKNHDVKEDDDTDKFKEASAKFRKLFGMPEEEKLVNYYSCSYWKGKVPRQGWLYLSINHLCFYSYLLGKEAKLVVRWADITQLEKSATLLLPDVIRVSTRCSEHLFSVFLNINETFKLAEQLANIAMRQLLDNKGFEEDRSLPKLKKKSPKKVSALKRDLDARAKSERYRALFRLPKDEKLDGHTDCTLWTPFNKMHILGQMFVSTNYICFMSKEESLCSLIIPLREVTIVEKADSSNVLPSPLSISTKNRMTFLFANLKDRDFLVQRISDFLQQTTSKIYLEKELTSSLNSSDDEVSVPTASQALMTMYRRRSPEEFNPKLAKEFLKEQAWKNHFTEYGQGVCMYRTEKTKELVLKGIPENMRGELWLLFSGAINEMATHPGYYEDLVEKSMGKYNLATEEIERDLHRSLPEHPAFQNEMGIAALRRVLTAYAFRNPNIGYCQAMNIVTSVLLLYAKEEEAFWLLVALCERMLPDYYNTRVVGALVDQGVFEELAREYVPQLYDCMQDLGVISTISLSWFLTLFLSVMPFESAVVVVDCFFYDGIKVIFQLALSVLHANINQLLDCKDDGEAMTVLGRYLDSVTNKDSTLPPIPHLHSLLTDNGEPHPEVDIFKLVRSSYEKFGSIRADVIEQMRFKQRLRVIQTIEDTTKRNVVRTIVTETAFSIDELEELYVLFKAEHLTSCYWGGSSNPTERHDPSLPYLEQYRIDMEQFKTLFTLLFPWANGAHSDPLAVRFFRLLDHNGDGLINFREFITGLGKESEKLWSIYYIPNEQDEPDSAFEATQYFFEDITPETSMNSELTVSIVYFFYTVKKLNPPDYRHYLKLWNQESRSKVENPKDLPKLNQSQFIELCKTLYSMFSEDVAEQELYHATATVTSLLLEMGEVGKLFSSTVRKDSTHGSKPETSAAPESVTGGAVLLPSALENKLCEEEKAEDGVEIPPMQDVKLEDSSPKGTSSAMLISDDETKDDTSMSSYSVLSAGSHEMDDKLQCEDIADDTVLVRSNSLGSHGNIGHMGPHQTGLPHSTSIDKDWAITFEQFLASVLTEQALVQYFEKPVEVAARITNAKNVQKVGRANSLSTSDYEISLSG</sequence>
<dbReference type="Gene3D" id="1.10.8.270">
    <property type="entry name" value="putative rabgap domain of human tbc1 domain family member 14 like domains"/>
    <property type="match status" value="1"/>
</dbReference>
<dbReference type="Pfam" id="PF02893">
    <property type="entry name" value="GRAM"/>
    <property type="match status" value="2"/>
</dbReference>
<name>A0A3B3ZGG7_9GOBI</name>
<feature type="region of interest" description="Disordered" evidence="7">
    <location>
        <begin position="1018"/>
        <end position="1040"/>
    </location>
</feature>
<evidence type="ECO:0000259" key="9">
    <source>
        <dbReference type="PROSITE" id="PS50222"/>
    </source>
</evidence>
<dbReference type="STRING" id="409849.ENSPMGP00000003637"/>
<reference evidence="10" key="2">
    <citation type="submission" date="2025-09" db="UniProtKB">
        <authorList>
            <consortium name="Ensembl"/>
        </authorList>
    </citation>
    <scope>IDENTIFICATION</scope>
</reference>
<dbReference type="FunFam" id="2.30.29.30:FF:000013">
    <property type="entry name" value="Putative TBC1 domain family member 8B"/>
    <property type="match status" value="1"/>
</dbReference>
<evidence type="ECO:0000313" key="10">
    <source>
        <dbReference type="Ensembl" id="ENSPMGP00000003637.1"/>
    </source>
</evidence>